<feature type="domain" description="Apple" evidence="1">
    <location>
        <begin position="80"/>
        <end position="162"/>
    </location>
</feature>
<dbReference type="AlphaFoldDB" id="A0AAF3FFN3"/>
<reference evidence="3" key="1">
    <citation type="submission" date="2024-02" db="UniProtKB">
        <authorList>
            <consortium name="WormBaseParasite"/>
        </authorList>
    </citation>
    <scope>IDENTIFICATION</scope>
</reference>
<evidence type="ECO:0000313" key="2">
    <source>
        <dbReference type="Proteomes" id="UP000887575"/>
    </source>
</evidence>
<protein>
    <recommendedName>
        <fullName evidence="1">Apple domain-containing protein</fullName>
    </recommendedName>
</protein>
<dbReference type="WBParaSite" id="MBELARI_LOCUS4699">
    <property type="protein sequence ID" value="MBELARI_LOCUS4699"/>
    <property type="gene ID" value="MBELARI_LOCUS4699"/>
</dbReference>
<dbReference type="GO" id="GO:0009653">
    <property type="term" value="P:anatomical structure morphogenesis"/>
    <property type="evidence" value="ECO:0007669"/>
    <property type="project" value="TreeGrafter"/>
</dbReference>
<dbReference type="PANTHER" id="PTHR47327">
    <property type="entry name" value="FI18240P1-RELATED"/>
    <property type="match status" value="1"/>
</dbReference>
<accession>A0AAF3FFN3</accession>
<dbReference type="InterPro" id="IPR003609">
    <property type="entry name" value="Pan_app"/>
</dbReference>
<dbReference type="Gene3D" id="3.50.4.10">
    <property type="entry name" value="Hepatocyte Growth Factor"/>
    <property type="match status" value="2"/>
</dbReference>
<feature type="domain" description="Apple" evidence="1">
    <location>
        <begin position="256"/>
        <end position="341"/>
    </location>
</feature>
<evidence type="ECO:0000313" key="3">
    <source>
        <dbReference type="WBParaSite" id="MBELARI_LOCUS4699"/>
    </source>
</evidence>
<keyword evidence="2" id="KW-1185">Reference proteome</keyword>
<proteinExistence type="predicted"/>
<dbReference type="Pfam" id="PF00024">
    <property type="entry name" value="PAN_1"/>
    <property type="match status" value="2"/>
</dbReference>
<dbReference type="SUPFAM" id="SSF57414">
    <property type="entry name" value="Hairpin loop containing domain-like"/>
    <property type="match status" value="2"/>
</dbReference>
<dbReference type="Proteomes" id="UP000887575">
    <property type="component" value="Unassembled WGS sequence"/>
</dbReference>
<name>A0AAF3FFN3_9BILA</name>
<organism evidence="2 3">
    <name type="scientific">Mesorhabditis belari</name>
    <dbReference type="NCBI Taxonomy" id="2138241"/>
    <lineage>
        <taxon>Eukaryota</taxon>
        <taxon>Metazoa</taxon>
        <taxon>Ecdysozoa</taxon>
        <taxon>Nematoda</taxon>
        <taxon>Chromadorea</taxon>
        <taxon>Rhabditida</taxon>
        <taxon>Rhabditina</taxon>
        <taxon>Rhabditomorpha</taxon>
        <taxon>Rhabditoidea</taxon>
        <taxon>Rhabditidae</taxon>
        <taxon>Mesorhabditinae</taxon>
        <taxon>Mesorhabditis</taxon>
    </lineage>
</organism>
<dbReference type="InterPro" id="IPR052774">
    <property type="entry name" value="Celegans_DevNeuronal_Protein"/>
</dbReference>
<dbReference type="SMART" id="SM00473">
    <property type="entry name" value="PAN_AP"/>
    <property type="match status" value="2"/>
</dbReference>
<sequence>MHKIDEIPCGKQMPMLGTTLATTKLLSFDCWETWTRSSNRRSPNLAQYWTLTKTIPLAQQGSFGSTDSRRFSQSHKKQWKDPQIWRLHKNASITRAVMFDRSTGGTCEECLEKCTQAQHGSWRCRSLTYDWKWSICDLFAVTITKKPFNIVSYEQRSYFEYIKPLIAKKAHGVVNEKEKIEEEKDFTCVSKLFALAKKFKNDREILKRAATAIHGVSNVVDKFIMNTIDHKLPSALVTSNSSVYVEKLCIPDEIDASMSTIFAVRDHLLVGFVEQVETTQTFEECIEFCVLARERNDHKCKSAMWYGTDTHENCLLNSESRRSRPQVFTKEDVPMIYFELPQPSTHKINRNIQRDQPFPSKWTQWSLCGEKREKYRFKKCSLKDIRKCVKQRVSCE</sequence>
<evidence type="ECO:0000259" key="1">
    <source>
        <dbReference type="SMART" id="SM00473"/>
    </source>
</evidence>
<dbReference type="PANTHER" id="PTHR47327:SF1">
    <property type="entry name" value="RE15579P"/>
    <property type="match status" value="1"/>
</dbReference>